<feature type="domain" description="Histidine kinase" evidence="7">
    <location>
        <begin position="251"/>
        <end position="476"/>
    </location>
</feature>
<dbReference type="PANTHER" id="PTHR43065">
    <property type="entry name" value="SENSOR HISTIDINE KINASE"/>
    <property type="match status" value="1"/>
</dbReference>
<keyword evidence="6" id="KW-0812">Transmembrane</keyword>
<comment type="catalytic activity">
    <reaction evidence="1">
        <text>ATP + protein L-histidine = ADP + protein N-phospho-L-histidine.</text>
        <dbReference type="EC" id="2.7.13.3"/>
    </reaction>
</comment>
<dbReference type="InterPro" id="IPR007891">
    <property type="entry name" value="CHASE3"/>
</dbReference>
<dbReference type="PANTHER" id="PTHR43065:SF49">
    <property type="entry name" value="HISTIDINE KINASE"/>
    <property type="match status" value="1"/>
</dbReference>
<evidence type="ECO:0000259" key="7">
    <source>
        <dbReference type="PROSITE" id="PS50109"/>
    </source>
</evidence>
<dbReference type="InterPro" id="IPR003594">
    <property type="entry name" value="HATPase_dom"/>
</dbReference>
<keyword evidence="3 4" id="KW-0597">Phosphoprotein</keyword>
<reference evidence="9 10" key="1">
    <citation type="journal article" date="2012" name="J. Bacteriol.">
        <title>Genome sequence of Sphingobium indicum B90A, a hexachlorocyclohexane-degrading bacterium.</title>
        <authorList>
            <person name="Anand S."/>
            <person name="Sangwan N."/>
            <person name="Lata P."/>
            <person name="Kaur J."/>
            <person name="Dua A."/>
            <person name="Singh A.K."/>
            <person name="Verma M."/>
            <person name="Kaur J."/>
            <person name="Khurana J.P."/>
            <person name="Khurana P."/>
            <person name="Mathur S."/>
            <person name="Lal R."/>
        </authorList>
    </citation>
    <scope>NUCLEOTIDE SEQUENCE [LARGE SCALE GENOMIC DNA]</scope>
    <source>
        <strain evidence="10">DSM 16412 / CCM 7286 / MTCC 6364 / B90A</strain>
    </source>
</reference>
<dbReference type="EC" id="2.7.13.3" evidence="2"/>
<evidence type="ECO:0000256" key="4">
    <source>
        <dbReference type="PROSITE-ProRule" id="PRU00169"/>
    </source>
</evidence>
<dbReference type="KEGG" id="sinb:SIDU_10470"/>
<dbReference type="Gene3D" id="1.10.287.130">
    <property type="match status" value="1"/>
</dbReference>
<dbReference type="GO" id="GO:0000155">
    <property type="term" value="F:phosphorelay sensor kinase activity"/>
    <property type="evidence" value="ECO:0007669"/>
    <property type="project" value="InterPro"/>
</dbReference>
<dbReference type="PROSITE" id="PS50110">
    <property type="entry name" value="RESPONSE_REGULATORY"/>
    <property type="match status" value="1"/>
</dbReference>
<dbReference type="InterPro" id="IPR003661">
    <property type="entry name" value="HisK_dim/P_dom"/>
</dbReference>
<dbReference type="PRINTS" id="PR00344">
    <property type="entry name" value="BCTRLSENSOR"/>
</dbReference>
<sequence>MPAIRPERSIFLLLLALLIVGLAVGSTYWLYAVQQRVNIWVQHTLRVENQLSTLLLHVQEAESAQRGFMLTRKDSFLGPYEAFRGRWRQELAALRVEVRDNPPQARSVEELEELLDDRLFLMRTGIERRRRGEIIPAGDFDAGMVTMARIRALVAAMRAREAQLLKGRTANDNRLSTMVSIGLAVSAVLITLLGAVALRTAYRRVAEATESQQALADINRRLMSEAREREAAEGQLRQMQKMESIGQLTGGIAHDFNNMLAIVIGSLDIVRRRLAPGTDVRIVRGVDNATEGAQRAAQLTARLLAFSRQQPLDPQPTDVNKLVGGMSELLRRTIGESIRVEAVLAGGLWRASIDPSQLESAIINLCVNSRDAMPMGGKLTIETANAHLDDAYAAAHNDVLAGQYVMVSVTDSGTGMPPEVVERAFDPFFTTKGVGKGTGLGLSQVFGFIKQSRGHVKIYSEPGEGTIIKIYLPRHYGPEPVAGAVQAAPAELPRAKGEEIILVVEDEERVRHMSVDSLRELGYTIVQASDGEQALEMLTIQPRIDMLFTDVVMPGINGRDLADRARASRPGLKILYTTGYTRNAIVHNGMLDPGVSFLAKPFTLDQLAAKVRQVLDADPGEPD</sequence>
<dbReference type="CDD" id="cd19410">
    <property type="entry name" value="HK9-like_sensor"/>
    <property type="match status" value="1"/>
</dbReference>
<evidence type="ECO:0000256" key="1">
    <source>
        <dbReference type="ARBA" id="ARBA00000085"/>
    </source>
</evidence>
<dbReference type="EMBL" id="CP013070">
    <property type="protein sequence ID" value="APL94903.1"/>
    <property type="molecule type" value="Genomic_DNA"/>
</dbReference>
<dbReference type="AlphaFoldDB" id="A0A1L5BPV8"/>
<dbReference type="SUPFAM" id="SSF47384">
    <property type="entry name" value="Homodimeric domain of signal transducing histidine kinase"/>
    <property type="match status" value="1"/>
</dbReference>
<keyword evidence="6" id="KW-1133">Transmembrane helix</keyword>
<feature type="domain" description="Response regulatory" evidence="8">
    <location>
        <begin position="500"/>
        <end position="615"/>
    </location>
</feature>
<protein>
    <recommendedName>
        <fullName evidence="2">histidine kinase</fullName>
        <ecNumber evidence="2">2.7.13.3</ecNumber>
    </recommendedName>
</protein>
<accession>A0A1L5BPV8</accession>
<dbReference type="SMART" id="SM00388">
    <property type="entry name" value="HisKA"/>
    <property type="match status" value="1"/>
</dbReference>
<dbReference type="Proteomes" id="UP000004550">
    <property type="component" value="Chromosome"/>
</dbReference>
<dbReference type="Pfam" id="PF05227">
    <property type="entry name" value="CHASE3"/>
    <property type="match status" value="1"/>
</dbReference>
<dbReference type="Gene3D" id="3.40.50.2300">
    <property type="match status" value="1"/>
</dbReference>
<dbReference type="Pfam" id="PF02518">
    <property type="entry name" value="HATPase_c"/>
    <property type="match status" value="1"/>
</dbReference>
<dbReference type="SUPFAM" id="SSF52172">
    <property type="entry name" value="CheY-like"/>
    <property type="match status" value="1"/>
</dbReference>
<dbReference type="InterPro" id="IPR005467">
    <property type="entry name" value="His_kinase_dom"/>
</dbReference>
<feature type="transmembrane region" description="Helical" evidence="6">
    <location>
        <begin position="178"/>
        <end position="198"/>
    </location>
</feature>
<dbReference type="SMART" id="SM00387">
    <property type="entry name" value="HATPase_c"/>
    <property type="match status" value="1"/>
</dbReference>
<dbReference type="Gene3D" id="3.30.565.10">
    <property type="entry name" value="Histidine kinase-like ATPase, C-terminal domain"/>
    <property type="match status" value="1"/>
</dbReference>
<dbReference type="InterPro" id="IPR036097">
    <property type="entry name" value="HisK_dim/P_sf"/>
</dbReference>
<evidence type="ECO:0000313" key="9">
    <source>
        <dbReference type="EMBL" id="APL94903.1"/>
    </source>
</evidence>
<evidence type="ECO:0000256" key="3">
    <source>
        <dbReference type="ARBA" id="ARBA00022553"/>
    </source>
</evidence>
<keyword evidence="5" id="KW-0175">Coiled coil</keyword>
<dbReference type="Pfam" id="PF00072">
    <property type="entry name" value="Response_reg"/>
    <property type="match status" value="1"/>
</dbReference>
<evidence type="ECO:0000256" key="5">
    <source>
        <dbReference type="SAM" id="Coils"/>
    </source>
</evidence>
<dbReference type="CDD" id="cd16919">
    <property type="entry name" value="HATPase_CckA-like"/>
    <property type="match status" value="1"/>
</dbReference>
<feature type="modified residue" description="4-aspartylphosphate" evidence="4">
    <location>
        <position position="550"/>
    </location>
</feature>
<dbReference type="PROSITE" id="PS50109">
    <property type="entry name" value="HIS_KIN"/>
    <property type="match status" value="1"/>
</dbReference>
<feature type="coiled-coil region" evidence="5">
    <location>
        <begin position="215"/>
        <end position="242"/>
    </location>
</feature>
<gene>
    <name evidence="9" type="ORF">SIDU_10470</name>
</gene>
<evidence type="ECO:0000256" key="6">
    <source>
        <dbReference type="SAM" id="Phobius"/>
    </source>
</evidence>
<dbReference type="SUPFAM" id="SSF55874">
    <property type="entry name" value="ATPase domain of HSP90 chaperone/DNA topoisomerase II/histidine kinase"/>
    <property type="match status" value="1"/>
</dbReference>
<dbReference type="InterPro" id="IPR001789">
    <property type="entry name" value="Sig_transdc_resp-reg_receiver"/>
</dbReference>
<keyword evidence="9" id="KW-0418">Kinase</keyword>
<evidence type="ECO:0000259" key="8">
    <source>
        <dbReference type="PROSITE" id="PS50110"/>
    </source>
</evidence>
<dbReference type="InterPro" id="IPR004358">
    <property type="entry name" value="Sig_transdc_His_kin-like_C"/>
</dbReference>
<dbReference type="InterPro" id="IPR036890">
    <property type="entry name" value="HATPase_C_sf"/>
</dbReference>
<keyword evidence="9" id="KW-0808">Transferase</keyword>
<dbReference type="RefSeq" id="WP_007686517.1">
    <property type="nucleotide sequence ID" value="NZ_CP013070.1"/>
</dbReference>
<name>A0A1L5BPV8_SPHIB</name>
<organism evidence="9 10">
    <name type="scientific">Sphingobium indicum (strain DSM 16412 / CCM 7286 / MTCC 6364 / B90A)</name>
    <dbReference type="NCBI Taxonomy" id="861109"/>
    <lineage>
        <taxon>Bacteria</taxon>
        <taxon>Pseudomonadati</taxon>
        <taxon>Pseudomonadota</taxon>
        <taxon>Alphaproteobacteria</taxon>
        <taxon>Sphingomonadales</taxon>
        <taxon>Sphingomonadaceae</taxon>
        <taxon>Sphingobium</taxon>
    </lineage>
</organism>
<keyword evidence="6" id="KW-0472">Membrane</keyword>
<evidence type="ECO:0000256" key="2">
    <source>
        <dbReference type="ARBA" id="ARBA00012438"/>
    </source>
</evidence>
<evidence type="ECO:0000313" key="10">
    <source>
        <dbReference type="Proteomes" id="UP000004550"/>
    </source>
</evidence>
<proteinExistence type="predicted"/>
<dbReference type="InterPro" id="IPR011006">
    <property type="entry name" value="CheY-like_superfamily"/>
</dbReference>
<dbReference type="SMART" id="SM00448">
    <property type="entry name" value="REC"/>
    <property type="match status" value="1"/>
</dbReference>